<keyword evidence="1" id="KW-0805">Transcription regulation</keyword>
<evidence type="ECO:0000313" key="5">
    <source>
        <dbReference type="EMBL" id="ALS99384.1"/>
    </source>
</evidence>
<dbReference type="Pfam" id="PF12833">
    <property type="entry name" value="HTH_18"/>
    <property type="match status" value="1"/>
</dbReference>
<dbReference type="GO" id="GO:0005829">
    <property type="term" value="C:cytosol"/>
    <property type="evidence" value="ECO:0007669"/>
    <property type="project" value="TreeGrafter"/>
</dbReference>
<dbReference type="InterPro" id="IPR020449">
    <property type="entry name" value="Tscrpt_reg_AraC-type_HTH"/>
</dbReference>
<dbReference type="KEGG" id="lal:AT746_14710"/>
<dbReference type="InterPro" id="IPR018060">
    <property type="entry name" value="HTH_AraC"/>
</dbReference>
<dbReference type="STRING" id="1526571.AT746_14710"/>
<feature type="domain" description="HTH araC/xylS-type" evidence="4">
    <location>
        <begin position="274"/>
        <end position="371"/>
    </location>
</feature>
<gene>
    <name evidence="5" type="ORF">AT746_14710</name>
</gene>
<evidence type="ECO:0000256" key="2">
    <source>
        <dbReference type="ARBA" id="ARBA00023125"/>
    </source>
</evidence>
<dbReference type="Gene3D" id="1.10.10.60">
    <property type="entry name" value="Homeodomain-like"/>
    <property type="match status" value="1"/>
</dbReference>
<organism evidence="5 6">
    <name type="scientific">Lacimicrobium alkaliphilum</name>
    <dbReference type="NCBI Taxonomy" id="1526571"/>
    <lineage>
        <taxon>Bacteria</taxon>
        <taxon>Pseudomonadati</taxon>
        <taxon>Pseudomonadota</taxon>
        <taxon>Gammaproteobacteria</taxon>
        <taxon>Alteromonadales</taxon>
        <taxon>Alteromonadaceae</taxon>
        <taxon>Lacimicrobium</taxon>
    </lineage>
</organism>
<dbReference type="PRINTS" id="PR00032">
    <property type="entry name" value="HTHARAC"/>
</dbReference>
<protein>
    <recommendedName>
        <fullName evidence="4">HTH araC/xylS-type domain-containing protein</fullName>
    </recommendedName>
</protein>
<keyword evidence="6" id="KW-1185">Reference proteome</keyword>
<name>A0A0U3B2A8_9ALTE</name>
<evidence type="ECO:0000256" key="3">
    <source>
        <dbReference type="ARBA" id="ARBA00023163"/>
    </source>
</evidence>
<dbReference type="AlphaFoldDB" id="A0A0U3B2A8"/>
<dbReference type="OrthoDB" id="6079354at2"/>
<evidence type="ECO:0000313" key="6">
    <source>
        <dbReference type="Proteomes" id="UP000068447"/>
    </source>
</evidence>
<evidence type="ECO:0000256" key="1">
    <source>
        <dbReference type="ARBA" id="ARBA00023015"/>
    </source>
</evidence>
<accession>A0A0U3B2A8</accession>
<dbReference type="SMART" id="SM00342">
    <property type="entry name" value="HTH_ARAC"/>
    <property type="match status" value="1"/>
</dbReference>
<dbReference type="SUPFAM" id="SSF46689">
    <property type="entry name" value="Homeodomain-like"/>
    <property type="match status" value="1"/>
</dbReference>
<dbReference type="PANTHER" id="PTHR47894">
    <property type="entry name" value="HTH-TYPE TRANSCRIPTIONAL REGULATOR GADX"/>
    <property type="match status" value="1"/>
</dbReference>
<dbReference type="InterPro" id="IPR009057">
    <property type="entry name" value="Homeodomain-like_sf"/>
</dbReference>
<sequence length="380" mass="42519">MALFALYFGQIDPPGALCSILDQPIIKTMTGVHRSVTSKTCIPPGNIELMQTMMASVDVSLASLMRQLHIQTDEPGLEIIDFLRLQEAFALEVGDESWHMSKRPLLPGTNDYVLASLGHCMNLNDALKQLAVSYNVIHGGNYNQAELSERHLDYIIDDREFPYLSDARSEYIQFNLESVLLYVHGIICALLPDKSHIPLLKIYSRAPAAKHTLLQSVLHATPVKSEASCYTLRYANSVASEPLDWQKIGTLTSAKVYGELQRRITVPSGNQQHQDFLEKVRQAIRSDYRSQDAVADYLGCSGATLRRKLAEYQTSFRAVKEQVLDHRAKSLLSAQLTIEDVALALGFSDVRSFNRAFKSWNGLTPKEYSLAKRKNASQLS</sequence>
<dbReference type="PANTHER" id="PTHR47894:SF1">
    <property type="entry name" value="HTH-TYPE TRANSCRIPTIONAL REGULATOR VQSM"/>
    <property type="match status" value="1"/>
</dbReference>
<keyword evidence="3" id="KW-0804">Transcription</keyword>
<evidence type="ECO:0000259" key="4">
    <source>
        <dbReference type="PROSITE" id="PS01124"/>
    </source>
</evidence>
<proteinExistence type="predicted"/>
<dbReference type="GO" id="GO:0003700">
    <property type="term" value="F:DNA-binding transcription factor activity"/>
    <property type="evidence" value="ECO:0007669"/>
    <property type="project" value="InterPro"/>
</dbReference>
<dbReference type="GO" id="GO:0000976">
    <property type="term" value="F:transcription cis-regulatory region binding"/>
    <property type="evidence" value="ECO:0007669"/>
    <property type="project" value="TreeGrafter"/>
</dbReference>
<dbReference type="PROSITE" id="PS01124">
    <property type="entry name" value="HTH_ARAC_FAMILY_2"/>
    <property type="match status" value="1"/>
</dbReference>
<dbReference type="Proteomes" id="UP000068447">
    <property type="component" value="Chromosome"/>
</dbReference>
<reference evidence="5 6" key="1">
    <citation type="submission" date="2015-12" db="EMBL/GenBank/DDBJ databases">
        <title>Complete genome of Lacimicrobium alkaliphilum KCTC 32984.</title>
        <authorList>
            <person name="Kim S.-G."/>
            <person name="Lee Y.-J."/>
        </authorList>
    </citation>
    <scope>NUCLEOTIDE SEQUENCE [LARGE SCALE GENOMIC DNA]</scope>
    <source>
        <strain evidence="5 6">YelD216</strain>
    </source>
</reference>
<keyword evidence="2" id="KW-0238">DNA-binding</keyword>
<dbReference type="EMBL" id="CP013650">
    <property type="protein sequence ID" value="ALS99384.1"/>
    <property type="molecule type" value="Genomic_DNA"/>
</dbReference>